<dbReference type="Pfam" id="PF00069">
    <property type="entry name" value="Pkinase"/>
    <property type="match status" value="1"/>
</dbReference>
<evidence type="ECO:0000256" key="2">
    <source>
        <dbReference type="ARBA" id="ARBA00022840"/>
    </source>
</evidence>
<gene>
    <name evidence="4" type="ORF">WJX84_003014</name>
</gene>
<dbReference type="Gene3D" id="1.10.510.10">
    <property type="entry name" value="Transferase(Phosphotransferase) domain 1"/>
    <property type="match status" value="1"/>
</dbReference>
<organism evidence="4 5">
    <name type="scientific">Apatococcus fuscideae</name>
    <dbReference type="NCBI Taxonomy" id="2026836"/>
    <lineage>
        <taxon>Eukaryota</taxon>
        <taxon>Viridiplantae</taxon>
        <taxon>Chlorophyta</taxon>
        <taxon>core chlorophytes</taxon>
        <taxon>Trebouxiophyceae</taxon>
        <taxon>Chlorellales</taxon>
        <taxon>Chlorellaceae</taxon>
        <taxon>Apatococcus</taxon>
    </lineage>
</organism>
<dbReference type="FunFam" id="1.10.510.10:FF:000571">
    <property type="entry name" value="Maternal embryonic leucine zipper kinase"/>
    <property type="match status" value="1"/>
</dbReference>
<dbReference type="GO" id="GO:0005524">
    <property type="term" value="F:ATP binding"/>
    <property type="evidence" value="ECO:0007669"/>
    <property type="project" value="UniProtKB-KW"/>
</dbReference>
<dbReference type="GO" id="GO:0035556">
    <property type="term" value="P:intracellular signal transduction"/>
    <property type="evidence" value="ECO:0007669"/>
    <property type="project" value="TreeGrafter"/>
</dbReference>
<dbReference type="GO" id="GO:0004674">
    <property type="term" value="F:protein serine/threonine kinase activity"/>
    <property type="evidence" value="ECO:0007669"/>
    <property type="project" value="TreeGrafter"/>
</dbReference>
<accession>A0AAW1T742</accession>
<reference evidence="4 5" key="1">
    <citation type="journal article" date="2024" name="Nat. Commun.">
        <title>Phylogenomics reveals the evolutionary origins of lichenization in chlorophyte algae.</title>
        <authorList>
            <person name="Puginier C."/>
            <person name="Libourel C."/>
            <person name="Otte J."/>
            <person name="Skaloud P."/>
            <person name="Haon M."/>
            <person name="Grisel S."/>
            <person name="Petersen M."/>
            <person name="Berrin J.G."/>
            <person name="Delaux P.M."/>
            <person name="Dal Grande F."/>
            <person name="Keller J."/>
        </authorList>
    </citation>
    <scope>NUCLEOTIDE SEQUENCE [LARGE SCALE GENOMIC DNA]</scope>
    <source>
        <strain evidence="4 5">SAG 2523</strain>
    </source>
</reference>
<dbReference type="SMART" id="SM00220">
    <property type="entry name" value="S_TKc"/>
    <property type="match status" value="1"/>
</dbReference>
<dbReference type="PANTHER" id="PTHR24346">
    <property type="entry name" value="MAP/MICROTUBULE AFFINITY-REGULATING KINASE"/>
    <property type="match status" value="1"/>
</dbReference>
<evidence type="ECO:0000256" key="1">
    <source>
        <dbReference type="ARBA" id="ARBA00022741"/>
    </source>
</evidence>
<dbReference type="Proteomes" id="UP001485043">
    <property type="component" value="Unassembled WGS sequence"/>
</dbReference>
<dbReference type="InterPro" id="IPR011009">
    <property type="entry name" value="Kinase-like_dom_sf"/>
</dbReference>
<evidence type="ECO:0000259" key="3">
    <source>
        <dbReference type="PROSITE" id="PS50011"/>
    </source>
</evidence>
<dbReference type="SUPFAM" id="SSF56112">
    <property type="entry name" value="Protein kinase-like (PK-like)"/>
    <property type="match status" value="1"/>
</dbReference>
<keyword evidence="1" id="KW-0547">Nucleotide-binding</keyword>
<protein>
    <recommendedName>
        <fullName evidence="3">Protein kinase domain-containing protein</fullName>
    </recommendedName>
</protein>
<dbReference type="EMBL" id="JALJOV010000326">
    <property type="protein sequence ID" value="KAK9864669.1"/>
    <property type="molecule type" value="Genomic_DNA"/>
</dbReference>
<name>A0AAW1T742_9CHLO</name>
<keyword evidence="5" id="KW-1185">Reference proteome</keyword>
<proteinExistence type="predicted"/>
<comment type="caution">
    <text evidence="4">The sequence shown here is derived from an EMBL/GenBank/DDBJ whole genome shotgun (WGS) entry which is preliminary data.</text>
</comment>
<evidence type="ECO:0000313" key="4">
    <source>
        <dbReference type="EMBL" id="KAK9864669.1"/>
    </source>
</evidence>
<keyword evidence="2" id="KW-0067">ATP-binding</keyword>
<dbReference type="PANTHER" id="PTHR24346:SF92">
    <property type="entry name" value="SNF1-RELATED PROTEIN KINASE 2.6"/>
    <property type="match status" value="1"/>
</dbReference>
<evidence type="ECO:0000313" key="5">
    <source>
        <dbReference type="Proteomes" id="UP001485043"/>
    </source>
</evidence>
<feature type="domain" description="Protein kinase" evidence="3">
    <location>
        <begin position="18"/>
        <end position="279"/>
    </location>
</feature>
<dbReference type="AlphaFoldDB" id="A0AAW1T742"/>
<dbReference type="InterPro" id="IPR000719">
    <property type="entry name" value="Prot_kinase_dom"/>
</dbReference>
<sequence>MVMKEKPGPAILRGHEYYEFVADLAAGAFGFVQKARDKETNDLVAIKFMVRGKKTITRNVLREITNHQRLLHPHIVQFKEVFLTNTHLAIVMEFAAGGDLFTRVRDHNGMTENEARWFFQQLIIGIDYAHKMGVVNRDIKLENSLLDGSKKPLLKLCDFGYSKSNIDSVPKSNVGTPGYAGPEVISGLREYNGQLADIWSCGCVLYVMVFCEYPFERDGDPPAAHRRNAIVSQRIRNADYKIPDKPETSPELKDLIRRILVADPKHRATILDIIAHPWFSKGLPRGVLDMNNKLVAEKQHAGYQTEEEIQDIWEQATHASPAQNQHIDHMIDAEYMDINEG</sequence>
<dbReference type="GO" id="GO:0005737">
    <property type="term" value="C:cytoplasm"/>
    <property type="evidence" value="ECO:0007669"/>
    <property type="project" value="TreeGrafter"/>
</dbReference>
<dbReference type="PROSITE" id="PS50011">
    <property type="entry name" value="PROTEIN_KINASE_DOM"/>
    <property type="match status" value="1"/>
</dbReference>